<keyword evidence="9" id="KW-0614">Plasmid</keyword>
<comment type="similarity">
    <text evidence="2">Belongs to the TrbI/VirB10 family.</text>
</comment>
<keyword evidence="3" id="KW-1003">Cell membrane</keyword>
<dbReference type="EMBL" id="CP087833">
    <property type="protein sequence ID" value="UZA04862.1"/>
    <property type="molecule type" value="Genomic_DNA"/>
</dbReference>
<evidence type="ECO:0000256" key="3">
    <source>
        <dbReference type="ARBA" id="ARBA00022475"/>
    </source>
</evidence>
<feature type="region of interest" description="Disordered" evidence="7">
    <location>
        <begin position="78"/>
        <end position="104"/>
    </location>
</feature>
<feature type="transmembrane region" description="Helical" evidence="8">
    <location>
        <begin position="55"/>
        <end position="73"/>
    </location>
</feature>
<organism evidence="9 10">
    <name type="scientific">Moraxella bovis</name>
    <dbReference type="NCBI Taxonomy" id="476"/>
    <lineage>
        <taxon>Bacteria</taxon>
        <taxon>Pseudomonadati</taxon>
        <taxon>Pseudomonadota</taxon>
        <taxon>Gammaproteobacteria</taxon>
        <taxon>Moraxellales</taxon>
        <taxon>Moraxellaceae</taxon>
        <taxon>Moraxella</taxon>
    </lineage>
</organism>
<dbReference type="NCBIfam" id="NF038091">
    <property type="entry name" value="T4SS_VirB10"/>
    <property type="match status" value="1"/>
</dbReference>
<evidence type="ECO:0000256" key="6">
    <source>
        <dbReference type="ARBA" id="ARBA00023136"/>
    </source>
</evidence>
<gene>
    <name evidence="9" type="primary">virB10</name>
    <name evidence="9" type="ORF">LP092_15725</name>
</gene>
<proteinExistence type="inferred from homology"/>
<dbReference type="InterPro" id="IPR047695">
    <property type="entry name" value="T4SS_VirB10/PtlG"/>
</dbReference>
<feature type="region of interest" description="Disordered" evidence="7">
    <location>
        <begin position="1"/>
        <end position="39"/>
    </location>
</feature>
<evidence type="ECO:0000256" key="4">
    <source>
        <dbReference type="ARBA" id="ARBA00022692"/>
    </source>
</evidence>
<evidence type="ECO:0000313" key="9">
    <source>
        <dbReference type="EMBL" id="UZA04862.1"/>
    </source>
</evidence>
<feature type="compositionally biased region" description="Basic and acidic residues" evidence="7">
    <location>
        <begin position="80"/>
        <end position="102"/>
    </location>
</feature>
<dbReference type="InterPro" id="IPR042217">
    <property type="entry name" value="T4SS_VirB10/TrbI"/>
</dbReference>
<dbReference type="InterPro" id="IPR005498">
    <property type="entry name" value="T4SS_VirB10/TraB/TrbI"/>
</dbReference>
<evidence type="ECO:0000256" key="1">
    <source>
        <dbReference type="ARBA" id="ARBA00004162"/>
    </source>
</evidence>
<keyword evidence="5 8" id="KW-1133">Transmembrane helix</keyword>
<evidence type="ECO:0000256" key="2">
    <source>
        <dbReference type="ARBA" id="ARBA00010265"/>
    </source>
</evidence>
<keyword evidence="10" id="KW-1185">Reference proteome</keyword>
<comment type="subcellular location">
    <subcellularLocation>
        <location evidence="1">Cell membrane</location>
        <topology evidence="1">Single-pass membrane protein</topology>
    </subcellularLocation>
</comment>
<evidence type="ECO:0000256" key="8">
    <source>
        <dbReference type="SAM" id="Phobius"/>
    </source>
</evidence>
<evidence type="ECO:0000313" key="10">
    <source>
        <dbReference type="Proteomes" id="UP001163632"/>
    </source>
</evidence>
<name>A0ABY6MB93_MORBO</name>
<dbReference type="Proteomes" id="UP001163632">
    <property type="component" value="Plasmid unnamed3"/>
</dbReference>
<dbReference type="CDD" id="cd16429">
    <property type="entry name" value="VirB10"/>
    <property type="match status" value="1"/>
</dbReference>
<feature type="region of interest" description="Disordered" evidence="7">
    <location>
        <begin position="198"/>
        <end position="230"/>
    </location>
</feature>
<dbReference type="Gene3D" id="2.40.128.260">
    <property type="entry name" value="Type IV secretion system, VirB10/TraB/TrbI"/>
    <property type="match status" value="2"/>
</dbReference>
<dbReference type="GeneID" id="77190056"/>
<dbReference type="Pfam" id="PF03743">
    <property type="entry name" value="TrbI"/>
    <property type="match status" value="1"/>
</dbReference>
<feature type="compositionally biased region" description="Gly residues" evidence="7">
    <location>
        <begin position="200"/>
        <end position="209"/>
    </location>
</feature>
<reference evidence="9" key="1">
    <citation type="journal article" date="2022" name="BMC Microbiol.">
        <title>Whole genome sequencing of Moraxella bovis strains from North America reveals two genotypes with different genetic determinants.</title>
        <authorList>
            <person name="Wynn E.L."/>
            <person name="Hille M.M."/>
            <person name="Loy J.D."/>
            <person name="Schuller G."/>
            <person name="Kuhn K.L."/>
            <person name="Dickey A.M."/>
            <person name="Bono J.L."/>
            <person name="Clawson M.L."/>
        </authorList>
    </citation>
    <scope>NUCLEOTIDE SEQUENCE</scope>
    <source>
        <strain evidence="9">SAM102599</strain>
    </source>
</reference>
<evidence type="ECO:0000256" key="7">
    <source>
        <dbReference type="SAM" id="MobiDB-lite"/>
    </source>
</evidence>
<geneLocation type="plasmid" evidence="9 10">
    <name>unnamed3</name>
</geneLocation>
<sequence length="435" mass="46493">MNKSNNNDIAFDEDLSDFDEHFNDPDPEPQETLDDVRGRSELEKAKKIKPKGQKALMAFLVLAGLVVCGLLFAKISSGGKPKEERKEEAKTSFEAPTKKKDFGQQFEEQYIGEYDPTAAAKEEVDKPDVVESTEDTAGIAGNAPEPVMPTYEEPIIVTAPAEPAPQPAPVVAPAPPPVPELTDEEKRQERILNAGFSAMKGGGGGGGGSSAESVGGLAKQDEDPLTAGLTPASLDGTAAVRMQNRDFIITKGNTIDCVLNTKFDSTVVGMITCTVTRNIYGASGRVVLIDRGSRVSGEYKGGIQQGQNRVFILWNRIETPKGVIININSPAAGSLGEAGVDGRVNTKFWQRFGGAMLVSLVNDLGKAVSEAAAEKTIGGDVRLENASETANQMATAELEKSINIPPSLIKHQGDRLSIYVARDVWFGNVYGLQTK</sequence>
<protein>
    <submittedName>
        <fullName evidence="9">Type IV secretion system protein VirB10</fullName>
    </submittedName>
</protein>
<keyword evidence="4 8" id="KW-0812">Transmembrane</keyword>
<evidence type="ECO:0000256" key="5">
    <source>
        <dbReference type="ARBA" id="ARBA00022989"/>
    </source>
</evidence>
<dbReference type="RefSeq" id="WP_264676379.1">
    <property type="nucleotide sequence ID" value="NZ_CP087767.1"/>
</dbReference>
<accession>A0ABY6MB93</accession>
<keyword evidence="6 8" id="KW-0472">Membrane</keyword>